<organism evidence="2 3">
    <name type="scientific">Archangium gephyra</name>
    <dbReference type="NCBI Taxonomy" id="48"/>
    <lineage>
        <taxon>Bacteria</taxon>
        <taxon>Pseudomonadati</taxon>
        <taxon>Myxococcota</taxon>
        <taxon>Myxococcia</taxon>
        <taxon>Myxococcales</taxon>
        <taxon>Cystobacterineae</taxon>
        <taxon>Archangiaceae</taxon>
        <taxon>Archangium</taxon>
    </lineage>
</organism>
<feature type="compositionally biased region" description="Polar residues" evidence="1">
    <location>
        <begin position="39"/>
        <end position="49"/>
    </location>
</feature>
<comment type="caution">
    <text evidence="2">The sequence shown here is derived from an EMBL/GenBank/DDBJ whole genome shotgun (WGS) entry which is preliminary data.</text>
</comment>
<feature type="compositionally biased region" description="Basic and acidic residues" evidence="1">
    <location>
        <begin position="20"/>
        <end position="30"/>
    </location>
</feature>
<evidence type="ECO:0000256" key="1">
    <source>
        <dbReference type="SAM" id="MobiDB-lite"/>
    </source>
</evidence>
<name>A0A2W5UPU1_9BACT</name>
<feature type="region of interest" description="Disordered" evidence="1">
    <location>
        <begin position="1"/>
        <end position="51"/>
    </location>
</feature>
<evidence type="ECO:0000313" key="2">
    <source>
        <dbReference type="EMBL" id="PZR11068.1"/>
    </source>
</evidence>
<feature type="region of interest" description="Disordered" evidence="1">
    <location>
        <begin position="84"/>
        <end position="104"/>
    </location>
</feature>
<sequence>MTSIKNTTARSGNSMSSNRLEGRFAAEQRKLNRGVARGTITQGEASKLQSKMDDLHKRFSADAFEGGSGKGAANFARELKAFGSERKGAAGNDEVDLNQRSSNIDKRIENGLKNGALTEQEASALKEKSEALKKELAAGGDPKELAAKFKALSKEVRAERHDNELDPARRKENFQKRIDKGIADGSLTEQEAASLKEKLGALGDDPSAINALSKDIWKSRHNGQVDTAKMGTALQDKLSSKEGQATQGGQFAELQAQLQQLMQTGAMNASVRMNTMRERLNGMI</sequence>
<dbReference type="AlphaFoldDB" id="A0A2W5UPU1"/>
<dbReference type="EMBL" id="QFQP01000015">
    <property type="protein sequence ID" value="PZR11068.1"/>
    <property type="molecule type" value="Genomic_DNA"/>
</dbReference>
<proteinExistence type="predicted"/>
<reference evidence="2 3" key="1">
    <citation type="submission" date="2017-08" db="EMBL/GenBank/DDBJ databases">
        <title>Infants hospitalized years apart are colonized by the same room-sourced microbial strains.</title>
        <authorList>
            <person name="Brooks B."/>
            <person name="Olm M.R."/>
            <person name="Firek B.A."/>
            <person name="Baker R."/>
            <person name="Thomas B.C."/>
            <person name="Morowitz M.J."/>
            <person name="Banfield J.F."/>
        </authorList>
    </citation>
    <scope>NUCLEOTIDE SEQUENCE [LARGE SCALE GENOMIC DNA]</scope>
    <source>
        <strain evidence="2">S2_003_000_R2_14</strain>
    </source>
</reference>
<accession>A0A2W5UPU1</accession>
<dbReference type="Proteomes" id="UP000249061">
    <property type="component" value="Unassembled WGS sequence"/>
</dbReference>
<protein>
    <submittedName>
        <fullName evidence="2">Uncharacterized protein</fullName>
    </submittedName>
</protein>
<gene>
    <name evidence="2" type="ORF">DI536_18175</name>
</gene>
<feature type="compositionally biased region" description="Polar residues" evidence="1">
    <location>
        <begin position="1"/>
        <end position="19"/>
    </location>
</feature>
<evidence type="ECO:0000313" key="3">
    <source>
        <dbReference type="Proteomes" id="UP000249061"/>
    </source>
</evidence>